<comment type="caution">
    <text evidence="2">The sequence shown here is derived from an EMBL/GenBank/DDBJ whole genome shotgun (WGS) entry which is preliminary data.</text>
</comment>
<evidence type="ECO:0000313" key="2">
    <source>
        <dbReference type="EMBL" id="MQM07615.1"/>
    </source>
</evidence>
<dbReference type="Proteomes" id="UP000652761">
    <property type="component" value="Unassembled WGS sequence"/>
</dbReference>
<accession>A0A843WT35</accession>
<evidence type="ECO:0000313" key="3">
    <source>
        <dbReference type="Proteomes" id="UP000652761"/>
    </source>
</evidence>
<gene>
    <name evidence="2" type="ORF">Taro_040455</name>
</gene>
<evidence type="ECO:0000256" key="1">
    <source>
        <dbReference type="SAM" id="MobiDB-lite"/>
    </source>
</evidence>
<proteinExistence type="predicted"/>
<sequence length="176" mass="20064">MSKPQPSFPSYNRTPKHHGYLNTLHPNPRNEFRTCEDHVEELLVAEELWNDHKKPFFFPFSSATTCTNHSLEVDQSLEQPYVKRRKDRSAIQGTVLALSKPGTDLVNAAARYVAFRGLIATYPLSPSQGDMRSVAIRPPDLTTLSRCSHPCVAFWARPVAFLIWLCRDLRIFTGNH</sequence>
<keyword evidence="3" id="KW-1185">Reference proteome</keyword>
<protein>
    <submittedName>
        <fullName evidence="2">Uncharacterized protein</fullName>
    </submittedName>
</protein>
<feature type="compositionally biased region" description="Polar residues" evidence="1">
    <location>
        <begin position="1"/>
        <end position="13"/>
    </location>
</feature>
<reference evidence="2" key="1">
    <citation type="submission" date="2017-07" db="EMBL/GenBank/DDBJ databases">
        <title>Taro Niue Genome Assembly and Annotation.</title>
        <authorList>
            <person name="Atibalentja N."/>
            <person name="Keating K."/>
            <person name="Fields C.J."/>
        </authorList>
    </citation>
    <scope>NUCLEOTIDE SEQUENCE</scope>
    <source>
        <strain evidence="2">Niue_2</strain>
        <tissue evidence="2">Leaf</tissue>
    </source>
</reference>
<dbReference type="EMBL" id="NMUH01003914">
    <property type="protein sequence ID" value="MQM07615.1"/>
    <property type="molecule type" value="Genomic_DNA"/>
</dbReference>
<feature type="region of interest" description="Disordered" evidence="1">
    <location>
        <begin position="1"/>
        <end position="27"/>
    </location>
</feature>
<organism evidence="2 3">
    <name type="scientific">Colocasia esculenta</name>
    <name type="common">Wild taro</name>
    <name type="synonym">Arum esculentum</name>
    <dbReference type="NCBI Taxonomy" id="4460"/>
    <lineage>
        <taxon>Eukaryota</taxon>
        <taxon>Viridiplantae</taxon>
        <taxon>Streptophyta</taxon>
        <taxon>Embryophyta</taxon>
        <taxon>Tracheophyta</taxon>
        <taxon>Spermatophyta</taxon>
        <taxon>Magnoliopsida</taxon>
        <taxon>Liliopsida</taxon>
        <taxon>Araceae</taxon>
        <taxon>Aroideae</taxon>
        <taxon>Colocasieae</taxon>
        <taxon>Colocasia</taxon>
    </lineage>
</organism>
<feature type="non-terminal residue" evidence="2">
    <location>
        <position position="1"/>
    </location>
</feature>
<name>A0A843WT35_COLES</name>
<dbReference type="AlphaFoldDB" id="A0A843WT35"/>